<evidence type="ECO:0000256" key="2">
    <source>
        <dbReference type="ARBA" id="ARBA00023082"/>
    </source>
</evidence>
<dbReference type="SUPFAM" id="SSF88659">
    <property type="entry name" value="Sigma3 and sigma4 domains of RNA polymerase sigma factors"/>
    <property type="match status" value="2"/>
</dbReference>
<dbReference type="InterPro" id="IPR050239">
    <property type="entry name" value="Sigma-70_RNA_pol_init_factors"/>
</dbReference>
<dbReference type="InterPro" id="IPR042189">
    <property type="entry name" value="RNA_pol_sigma_70_r1_1_sf"/>
</dbReference>
<feature type="DNA-binding region" description="H-T-H motif" evidence="5">
    <location>
        <begin position="515"/>
        <end position="534"/>
    </location>
</feature>
<dbReference type="HAMAP" id="MF_00963">
    <property type="entry name" value="Sigma70_RpoD_SigA"/>
    <property type="match status" value="1"/>
</dbReference>
<keyword evidence="5" id="KW-0963">Cytoplasm</keyword>
<accession>A0A2H9P9I9</accession>
<organism evidence="9 10">
    <name type="scientific">Candidatus Desantisbacteria bacterium CG_4_10_14_0_8_um_filter_39_17</name>
    <dbReference type="NCBI Taxonomy" id="1974542"/>
    <lineage>
        <taxon>Bacteria</taxon>
        <taxon>Candidatus Desantisiibacteriota</taxon>
    </lineage>
</organism>
<dbReference type="InterPro" id="IPR014284">
    <property type="entry name" value="RNA_pol_sigma-70_dom"/>
</dbReference>
<dbReference type="InterPro" id="IPR007127">
    <property type="entry name" value="RNA_pol_sigma_70_r1_1"/>
</dbReference>
<dbReference type="Pfam" id="PF03979">
    <property type="entry name" value="Sigma70_r1_1"/>
    <property type="match status" value="1"/>
</dbReference>
<keyword evidence="3 5" id="KW-0238">DNA-binding</keyword>
<dbReference type="NCBIfam" id="TIGR02937">
    <property type="entry name" value="sigma70-ECF"/>
    <property type="match status" value="1"/>
</dbReference>
<evidence type="ECO:0000256" key="1">
    <source>
        <dbReference type="ARBA" id="ARBA00023015"/>
    </source>
</evidence>
<sequence length="553" mass="64422">MPSRKKAHKPDQALISNKLKKLFKKGKEKGTLSYEEINGVLPQDTGAEAIDNIFITLNKMNIKVVDDIKEEPSAYSEEGAAIVEEKRDKGKLLPRKIIQEADETGPKDAIKMYLSRMGQTSLLGPKEEESLAKKIEEVEKKIIFFNFCNEIGFSEMRKLFKKVKDGEILAFSLIQSNGRIFHEEEEKLKNNILLIYKELKKGKKDITKIYEGITGLNLSPEVIGSISSQLKIIYEKIKTLEYKKELLKKRLYRLATKRGRPRRPNRLDTENIKTVQEKIISFDKKIMKISSKIKMAPPEIKRSIREILKKEEENRSLRERLINANLRLVISIAKNYINRGLSFLDLIQEGNIGLIKAVDRYSYKKGRFSTYATWWIRQTITRALADQSRTIRVPVHMIEQINRVIHVSRDLIQRLKRKPAPEEIARESHLPLRKVRRVLRIVQEPISLETPIREREDTHLADFIENKNVESPSNAVTFSMRSEKLLGVLNTLNPREREILKLRFGLGKDGYRHTLEEVGRIFNVTRERIRQIESKALRRLKHPTRSRELKDYL</sequence>
<evidence type="ECO:0000259" key="8">
    <source>
        <dbReference type="PROSITE" id="PS00716"/>
    </source>
</evidence>
<comment type="subunit">
    <text evidence="5">Interacts transiently with the RNA polymerase catalytic core.</text>
</comment>
<gene>
    <name evidence="5" type="primary">sigA</name>
    <name evidence="9" type="ORF">COY51_06885</name>
</gene>
<keyword evidence="1 5" id="KW-0805">Transcription regulation</keyword>
<dbReference type="Pfam" id="PF00140">
    <property type="entry name" value="Sigma70_r1_2"/>
    <property type="match status" value="1"/>
</dbReference>
<dbReference type="PANTHER" id="PTHR30603:SF60">
    <property type="entry name" value="RNA POLYMERASE SIGMA FACTOR RPOD"/>
    <property type="match status" value="1"/>
</dbReference>
<comment type="caution">
    <text evidence="5">Lacks conserved residue(s) required for the propagation of feature annotation.</text>
</comment>
<dbReference type="Pfam" id="PF04539">
    <property type="entry name" value="Sigma70_r3"/>
    <property type="match status" value="1"/>
</dbReference>
<name>A0A2H9P9I9_9BACT</name>
<evidence type="ECO:0000256" key="3">
    <source>
        <dbReference type="ARBA" id="ARBA00023125"/>
    </source>
</evidence>
<dbReference type="SUPFAM" id="SSF88946">
    <property type="entry name" value="Sigma2 domain of RNA polymerase sigma factors"/>
    <property type="match status" value="1"/>
</dbReference>
<dbReference type="InterPro" id="IPR013325">
    <property type="entry name" value="RNA_pol_sigma_r2"/>
</dbReference>
<dbReference type="PANTHER" id="PTHR30603">
    <property type="entry name" value="RNA POLYMERASE SIGMA FACTOR RPO"/>
    <property type="match status" value="1"/>
</dbReference>
<comment type="function">
    <text evidence="5">Sigma factors are initiation factors that promote the attachment of RNA polymerase to specific initiation sites and are then released. This sigma factor is the primary sigma factor during exponential growth.</text>
</comment>
<dbReference type="Gene3D" id="1.10.10.10">
    <property type="entry name" value="Winged helix-like DNA-binding domain superfamily/Winged helix DNA-binding domain"/>
    <property type="match status" value="2"/>
</dbReference>
<feature type="domain" description="RNA polymerase sigma-70" evidence="7">
    <location>
        <begin position="345"/>
        <end position="358"/>
    </location>
</feature>
<dbReference type="Gene3D" id="1.10.601.10">
    <property type="entry name" value="RNA Polymerase Primary Sigma Factor"/>
    <property type="match status" value="1"/>
</dbReference>
<comment type="caution">
    <text evidence="9">The sequence shown here is derived from an EMBL/GenBank/DDBJ whole genome shotgun (WGS) entry which is preliminary data.</text>
</comment>
<dbReference type="InterPro" id="IPR007627">
    <property type="entry name" value="RNA_pol_sigma70_r2"/>
</dbReference>
<evidence type="ECO:0000313" key="10">
    <source>
        <dbReference type="Proteomes" id="UP000234145"/>
    </source>
</evidence>
<evidence type="ECO:0000256" key="4">
    <source>
        <dbReference type="ARBA" id="ARBA00023163"/>
    </source>
</evidence>
<proteinExistence type="inferred from homology"/>
<dbReference type="InterPro" id="IPR007624">
    <property type="entry name" value="RNA_pol_sigma70_r3"/>
</dbReference>
<keyword evidence="2 5" id="KW-0731">Sigma factor</keyword>
<dbReference type="CDD" id="cd06171">
    <property type="entry name" value="Sigma70_r4"/>
    <property type="match status" value="1"/>
</dbReference>
<dbReference type="GO" id="GO:0006352">
    <property type="term" value="P:DNA-templated transcription initiation"/>
    <property type="evidence" value="ECO:0007669"/>
    <property type="project" value="UniProtKB-UniRule"/>
</dbReference>
<dbReference type="Pfam" id="PF04545">
    <property type="entry name" value="Sigma70_r4"/>
    <property type="match status" value="1"/>
</dbReference>
<comment type="subcellular location">
    <subcellularLocation>
        <location evidence="5">Cytoplasm</location>
    </subcellularLocation>
</comment>
<dbReference type="InterPro" id="IPR028630">
    <property type="entry name" value="Sigma70_RpoD"/>
</dbReference>
<protein>
    <recommendedName>
        <fullName evidence="5">RNA polymerase sigma factor SigA</fullName>
    </recommendedName>
</protein>
<dbReference type="Proteomes" id="UP000234145">
    <property type="component" value="Unassembled WGS sequence"/>
</dbReference>
<feature type="region of interest" description="Sigma-70 factor domain-3" evidence="5">
    <location>
        <begin position="399"/>
        <end position="475"/>
    </location>
</feature>
<evidence type="ECO:0000259" key="7">
    <source>
        <dbReference type="PROSITE" id="PS00715"/>
    </source>
</evidence>
<keyword evidence="4 5" id="KW-0804">Transcription</keyword>
<evidence type="ECO:0000313" key="9">
    <source>
        <dbReference type="EMBL" id="PIZ14939.1"/>
    </source>
</evidence>
<keyword evidence="6" id="KW-0175">Coiled coil</keyword>
<dbReference type="Pfam" id="PF04542">
    <property type="entry name" value="Sigma70_r2"/>
    <property type="match status" value="1"/>
</dbReference>
<dbReference type="Gene3D" id="1.10.220.120">
    <property type="entry name" value="Sigma-70 factor, region 1.1"/>
    <property type="match status" value="1"/>
</dbReference>
<dbReference type="PROSITE" id="PS00715">
    <property type="entry name" value="SIGMA70_1"/>
    <property type="match status" value="1"/>
</dbReference>
<dbReference type="InterPro" id="IPR007630">
    <property type="entry name" value="RNA_pol_sigma70_r4"/>
</dbReference>
<dbReference type="GO" id="GO:0016987">
    <property type="term" value="F:sigma factor activity"/>
    <property type="evidence" value="ECO:0007669"/>
    <property type="project" value="UniProtKB-UniRule"/>
</dbReference>
<evidence type="ECO:0000256" key="5">
    <source>
        <dbReference type="HAMAP-Rule" id="MF_00963"/>
    </source>
</evidence>
<dbReference type="GO" id="GO:0003677">
    <property type="term" value="F:DNA binding"/>
    <property type="evidence" value="ECO:0007669"/>
    <property type="project" value="UniProtKB-UniRule"/>
</dbReference>
<feature type="short sequence motif" description="Interaction with polymerase core subunit RpoC" evidence="5">
    <location>
        <begin position="345"/>
        <end position="348"/>
    </location>
</feature>
<dbReference type="InterPro" id="IPR013324">
    <property type="entry name" value="RNA_pol_sigma_r3/r4-like"/>
</dbReference>
<dbReference type="EMBL" id="PFMS01000116">
    <property type="protein sequence ID" value="PIZ14939.1"/>
    <property type="molecule type" value="Genomic_DNA"/>
</dbReference>
<feature type="domain" description="RNA polymerase sigma-70" evidence="8">
    <location>
        <begin position="514"/>
        <end position="540"/>
    </location>
</feature>
<dbReference type="InterPro" id="IPR009042">
    <property type="entry name" value="RNA_pol_sigma70_r1_2"/>
</dbReference>
<feature type="coiled-coil region" evidence="6">
    <location>
        <begin position="300"/>
        <end position="327"/>
    </location>
</feature>
<evidence type="ECO:0000256" key="6">
    <source>
        <dbReference type="SAM" id="Coils"/>
    </source>
</evidence>
<reference evidence="10" key="1">
    <citation type="submission" date="2017-09" db="EMBL/GenBank/DDBJ databases">
        <title>Depth-based differentiation of microbial function through sediment-hosted aquifers and enrichment of novel symbionts in the deep terrestrial subsurface.</title>
        <authorList>
            <person name="Probst A.J."/>
            <person name="Ladd B."/>
            <person name="Jarett J.K."/>
            <person name="Geller-Mcgrath D.E."/>
            <person name="Sieber C.M.K."/>
            <person name="Emerson J.B."/>
            <person name="Anantharaman K."/>
            <person name="Thomas B.C."/>
            <person name="Malmstrom R."/>
            <person name="Stieglmeier M."/>
            <person name="Klingl A."/>
            <person name="Woyke T."/>
            <person name="Ryan C.M."/>
            <person name="Banfield J.F."/>
        </authorList>
    </citation>
    <scope>NUCLEOTIDE SEQUENCE [LARGE SCALE GENOMIC DNA]</scope>
</reference>
<dbReference type="InterPro" id="IPR036388">
    <property type="entry name" value="WH-like_DNA-bd_sf"/>
</dbReference>
<dbReference type="PRINTS" id="PR00046">
    <property type="entry name" value="SIGMA70FCT"/>
</dbReference>
<dbReference type="InterPro" id="IPR000943">
    <property type="entry name" value="RNA_pol_sigma70"/>
</dbReference>
<dbReference type="PROSITE" id="PS00716">
    <property type="entry name" value="SIGMA70_2"/>
    <property type="match status" value="1"/>
</dbReference>
<dbReference type="AlphaFoldDB" id="A0A2H9P9I9"/>
<dbReference type="GO" id="GO:0005737">
    <property type="term" value="C:cytoplasm"/>
    <property type="evidence" value="ECO:0007669"/>
    <property type="project" value="UniProtKB-SubCell"/>
</dbReference>
<comment type="similarity">
    <text evidence="5">Belongs to the sigma-70 factor family. RpoD/SigA subfamily.</text>
</comment>